<dbReference type="Pfam" id="PF07883">
    <property type="entry name" value="Cupin_2"/>
    <property type="match status" value="1"/>
</dbReference>
<evidence type="ECO:0000256" key="1">
    <source>
        <dbReference type="ARBA" id="ARBA00023015"/>
    </source>
</evidence>
<evidence type="ECO:0000313" key="6">
    <source>
        <dbReference type="Proteomes" id="UP000606653"/>
    </source>
</evidence>
<dbReference type="InterPro" id="IPR011051">
    <property type="entry name" value="RmlC_Cupin_sf"/>
</dbReference>
<dbReference type="PANTHER" id="PTHR43280">
    <property type="entry name" value="ARAC-FAMILY TRANSCRIPTIONAL REGULATOR"/>
    <property type="match status" value="1"/>
</dbReference>
<keyword evidence="1" id="KW-0805">Transcription regulation</keyword>
<evidence type="ECO:0000313" key="5">
    <source>
        <dbReference type="EMBL" id="GGO06669.1"/>
    </source>
</evidence>
<dbReference type="InterPro" id="IPR018060">
    <property type="entry name" value="HTH_AraC"/>
</dbReference>
<reference evidence="6" key="1">
    <citation type="journal article" date="2019" name="Int. J. Syst. Evol. Microbiol.">
        <title>The Global Catalogue of Microorganisms (GCM) 10K type strain sequencing project: providing services to taxonomists for standard genome sequencing and annotation.</title>
        <authorList>
            <consortium name="The Broad Institute Genomics Platform"/>
            <consortium name="The Broad Institute Genome Sequencing Center for Infectious Disease"/>
            <person name="Wu L."/>
            <person name="Ma J."/>
        </authorList>
    </citation>
    <scope>NUCLEOTIDE SEQUENCE [LARGE SCALE GENOMIC DNA]</scope>
    <source>
        <strain evidence="6">CGMCC 1.6964</strain>
    </source>
</reference>
<evidence type="ECO:0000256" key="3">
    <source>
        <dbReference type="ARBA" id="ARBA00023163"/>
    </source>
</evidence>
<dbReference type="PROSITE" id="PS01124">
    <property type="entry name" value="HTH_ARAC_FAMILY_2"/>
    <property type="match status" value="1"/>
</dbReference>
<evidence type="ECO:0000259" key="4">
    <source>
        <dbReference type="PROSITE" id="PS01124"/>
    </source>
</evidence>
<organism evidence="5 6">
    <name type="scientific">Saccharibacillus kuerlensis</name>
    <dbReference type="NCBI Taxonomy" id="459527"/>
    <lineage>
        <taxon>Bacteria</taxon>
        <taxon>Bacillati</taxon>
        <taxon>Bacillota</taxon>
        <taxon>Bacilli</taxon>
        <taxon>Bacillales</taxon>
        <taxon>Paenibacillaceae</taxon>
        <taxon>Saccharibacillus</taxon>
    </lineage>
</organism>
<dbReference type="PROSITE" id="PS00041">
    <property type="entry name" value="HTH_ARAC_FAMILY_1"/>
    <property type="match status" value="1"/>
</dbReference>
<keyword evidence="3" id="KW-0804">Transcription</keyword>
<dbReference type="RefSeq" id="WP_018978219.1">
    <property type="nucleotide sequence ID" value="NZ_BMLN01000012.1"/>
</dbReference>
<dbReference type="Pfam" id="PF12833">
    <property type="entry name" value="HTH_18"/>
    <property type="match status" value="1"/>
</dbReference>
<dbReference type="Proteomes" id="UP000606653">
    <property type="component" value="Unassembled WGS sequence"/>
</dbReference>
<dbReference type="PRINTS" id="PR00032">
    <property type="entry name" value="HTHARAC"/>
</dbReference>
<feature type="domain" description="HTH araC/xylS-type" evidence="4">
    <location>
        <begin position="230"/>
        <end position="327"/>
    </location>
</feature>
<accession>A0ABQ2L873</accession>
<evidence type="ECO:0000256" key="2">
    <source>
        <dbReference type="ARBA" id="ARBA00023125"/>
    </source>
</evidence>
<dbReference type="Gene3D" id="2.60.120.10">
    <property type="entry name" value="Jelly Rolls"/>
    <property type="match status" value="1"/>
</dbReference>
<dbReference type="EMBL" id="BMLN01000012">
    <property type="protein sequence ID" value="GGO06669.1"/>
    <property type="molecule type" value="Genomic_DNA"/>
</dbReference>
<dbReference type="InterPro" id="IPR020449">
    <property type="entry name" value="Tscrpt_reg_AraC-type_HTH"/>
</dbReference>
<comment type="caution">
    <text evidence="5">The sequence shown here is derived from an EMBL/GenBank/DDBJ whole genome shotgun (WGS) entry which is preliminary data.</text>
</comment>
<dbReference type="SUPFAM" id="SSF46689">
    <property type="entry name" value="Homeodomain-like"/>
    <property type="match status" value="1"/>
</dbReference>
<dbReference type="InterPro" id="IPR013096">
    <property type="entry name" value="Cupin_2"/>
</dbReference>
<keyword evidence="6" id="KW-1185">Reference proteome</keyword>
<dbReference type="InterPro" id="IPR014710">
    <property type="entry name" value="RmlC-like_jellyroll"/>
</dbReference>
<gene>
    <name evidence="5" type="ORF">GCM10010969_34470</name>
</gene>
<proteinExistence type="predicted"/>
<protein>
    <submittedName>
        <fullName evidence="5">AraC family transcriptional regulator</fullName>
    </submittedName>
</protein>
<dbReference type="PANTHER" id="PTHR43280:SF34">
    <property type="entry name" value="ARAC-FAMILY TRANSCRIPTIONAL REGULATOR"/>
    <property type="match status" value="1"/>
</dbReference>
<dbReference type="InterPro" id="IPR009057">
    <property type="entry name" value="Homeodomain-like_sf"/>
</dbReference>
<dbReference type="SMART" id="SM00342">
    <property type="entry name" value="HTH_ARAC"/>
    <property type="match status" value="1"/>
</dbReference>
<keyword evidence="2" id="KW-0238">DNA-binding</keyword>
<dbReference type="InterPro" id="IPR018062">
    <property type="entry name" value="HTH_AraC-typ_CS"/>
</dbReference>
<dbReference type="SUPFAM" id="SSF51182">
    <property type="entry name" value="RmlC-like cupins"/>
    <property type="match status" value="1"/>
</dbReference>
<sequence length="332" mass="38703">MKRNEVVDFLKKHRLDSLDGDEIMRSRSPQVIDVQGRPVFLFDLAFDIHDSLISDSISISQQPHNMPIPLHMHDYIEMMFVYRGSCRIVIKERERLLNEGDLIMIEQWTPHSVKAATEQDIVINIIMKRDFLSPSFLSRLTRQSIISRFMLDSVIDNRQHHRFLIFRPGLDSPVIDVMEQIMCEFFDRDLYSGKIIDSFLVALFSMLIRSSSLPTGESMEVSPNGEGLLIEFLQYIEENYKDCSLAKMGSRFGFHPNYLSSLLKKGTGKSFKELLQIQRLNQAALFLSNSNMTIPDIAEEVGYSSLTFFYKKFKEMFEATPYHYRKFHQQQI</sequence>
<name>A0ABQ2L873_9BACL</name>
<dbReference type="Gene3D" id="1.10.10.60">
    <property type="entry name" value="Homeodomain-like"/>
    <property type="match status" value="2"/>
</dbReference>